<dbReference type="Gene3D" id="3.40.50.620">
    <property type="entry name" value="HUPs"/>
    <property type="match status" value="2"/>
</dbReference>
<dbReference type="PANTHER" id="PTHR31964:SF113">
    <property type="entry name" value="USPA DOMAIN-CONTAINING PROTEIN"/>
    <property type="match status" value="1"/>
</dbReference>
<dbReference type="RefSeq" id="WP_344428053.1">
    <property type="nucleotide sequence ID" value="NZ_BAAAQK010000032.1"/>
</dbReference>
<sequence length="304" mass="31364">MTQTRTGAVVVGVDGSDSALDATRWAATEAVRRGAPLRLVAAVAWTTFRPIGVPALGQEHHRSVLERQAVEHLDAAAAAARATEADVTIEQEVSGGEAPLVLSQESERAALVVLGSRGRGGFASLLLGSVAVEAVARAACPVVVVRGTPDPGAPESPVVVGLGEDTLDDTLDGGVDATALAFAFEEAARHRVPLTAVHAVSQAKIDPFLVPLIDWEGERTRAEQDLDGRLAGWQDKYPGVSVRTVAVVDGAASELVERSRTAGLLVVGSRGHGVLGGPLLGSVSQAVLHHAACPVAVVRPEGRQ</sequence>
<dbReference type="PANTHER" id="PTHR31964">
    <property type="entry name" value="ADENINE NUCLEOTIDE ALPHA HYDROLASES-LIKE SUPERFAMILY PROTEIN"/>
    <property type="match status" value="1"/>
</dbReference>
<dbReference type="Proteomes" id="UP001500449">
    <property type="component" value="Unassembled WGS sequence"/>
</dbReference>
<comment type="similarity">
    <text evidence="1">Belongs to the universal stress protein A family.</text>
</comment>
<feature type="domain" description="UspA" evidence="2">
    <location>
        <begin position="9"/>
        <end position="146"/>
    </location>
</feature>
<dbReference type="PRINTS" id="PR01438">
    <property type="entry name" value="UNVRSLSTRESS"/>
</dbReference>
<dbReference type="InterPro" id="IPR014729">
    <property type="entry name" value="Rossmann-like_a/b/a_fold"/>
</dbReference>
<accession>A0ABN2NSL3</accession>
<gene>
    <name evidence="3" type="ORF">GCM10009836_72340</name>
</gene>
<evidence type="ECO:0000313" key="3">
    <source>
        <dbReference type="EMBL" id="GAA1880578.1"/>
    </source>
</evidence>
<comment type="caution">
    <text evidence="3">The sequence shown here is derived from an EMBL/GenBank/DDBJ whole genome shotgun (WGS) entry which is preliminary data.</text>
</comment>
<dbReference type="SUPFAM" id="SSF52402">
    <property type="entry name" value="Adenine nucleotide alpha hydrolases-like"/>
    <property type="match status" value="2"/>
</dbReference>
<organism evidence="3 4">
    <name type="scientific">Pseudonocardia ailaonensis</name>
    <dbReference type="NCBI Taxonomy" id="367279"/>
    <lineage>
        <taxon>Bacteria</taxon>
        <taxon>Bacillati</taxon>
        <taxon>Actinomycetota</taxon>
        <taxon>Actinomycetes</taxon>
        <taxon>Pseudonocardiales</taxon>
        <taxon>Pseudonocardiaceae</taxon>
        <taxon>Pseudonocardia</taxon>
    </lineage>
</organism>
<keyword evidence="4" id="KW-1185">Reference proteome</keyword>
<dbReference type="InterPro" id="IPR006015">
    <property type="entry name" value="Universal_stress_UspA"/>
</dbReference>
<dbReference type="InterPro" id="IPR006016">
    <property type="entry name" value="UspA"/>
</dbReference>
<reference evidence="3 4" key="1">
    <citation type="journal article" date="2019" name="Int. J. Syst. Evol. Microbiol.">
        <title>The Global Catalogue of Microorganisms (GCM) 10K type strain sequencing project: providing services to taxonomists for standard genome sequencing and annotation.</title>
        <authorList>
            <consortium name="The Broad Institute Genomics Platform"/>
            <consortium name="The Broad Institute Genome Sequencing Center for Infectious Disease"/>
            <person name="Wu L."/>
            <person name="Ma J."/>
        </authorList>
    </citation>
    <scope>NUCLEOTIDE SEQUENCE [LARGE SCALE GENOMIC DNA]</scope>
    <source>
        <strain evidence="3 4">JCM 16009</strain>
    </source>
</reference>
<feature type="domain" description="UspA" evidence="2">
    <location>
        <begin position="178"/>
        <end position="299"/>
    </location>
</feature>
<dbReference type="EMBL" id="BAAAQK010000032">
    <property type="protein sequence ID" value="GAA1880578.1"/>
    <property type="molecule type" value="Genomic_DNA"/>
</dbReference>
<protein>
    <submittedName>
        <fullName evidence="3">Universal stress protein</fullName>
    </submittedName>
</protein>
<evidence type="ECO:0000259" key="2">
    <source>
        <dbReference type="Pfam" id="PF00582"/>
    </source>
</evidence>
<dbReference type="Pfam" id="PF00582">
    <property type="entry name" value="Usp"/>
    <property type="match status" value="2"/>
</dbReference>
<proteinExistence type="inferred from homology"/>
<name>A0ABN2NSL3_9PSEU</name>
<evidence type="ECO:0000256" key="1">
    <source>
        <dbReference type="ARBA" id="ARBA00008791"/>
    </source>
</evidence>
<evidence type="ECO:0000313" key="4">
    <source>
        <dbReference type="Proteomes" id="UP001500449"/>
    </source>
</evidence>